<feature type="domain" description="TF-B3" evidence="7">
    <location>
        <begin position="42"/>
        <end position="121"/>
    </location>
</feature>
<comment type="caution">
    <text evidence="8">The sequence shown here is derived from an EMBL/GenBank/DDBJ whole genome shotgun (WGS) entry which is preliminary data.</text>
</comment>
<feature type="non-terminal residue" evidence="8">
    <location>
        <position position="1"/>
    </location>
</feature>
<dbReference type="InterPro" id="IPR044837">
    <property type="entry name" value="REM16-like"/>
</dbReference>
<dbReference type="Proteomes" id="UP000257109">
    <property type="component" value="Unassembled WGS sequence"/>
</dbReference>
<evidence type="ECO:0000256" key="1">
    <source>
        <dbReference type="ARBA" id="ARBA00004123"/>
    </source>
</evidence>
<dbReference type="GO" id="GO:0005634">
    <property type="term" value="C:nucleus"/>
    <property type="evidence" value="ECO:0007669"/>
    <property type="project" value="UniProtKB-SubCell"/>
</dbReference>
<dbReference type="SMART" id="SM01019">
    <property type="entry name" value="B3"/>
    <property type="match status" value="2"/>
</dbReference>
<dbReference type="GO" id="GO:0003677">
    <property type="term" value="F:DNA binding"/>
    <property type="evidence" value="ECO:0007669"/>
    <property type="project" value="UniProtKB-KW"/>
</dbReference>
<evidence type="ECO:0000256" key="3">
    <source>
        <dbReference type="ARBA" id="ARBA00023125"/>
    </source>
</evidence>
<reference evidence="8" key="1">
    <citation type="submission" date="2018-05" db="EMBL/GenBank/DDBJ databases">
        <title>Draft genome of Mucuna pruriens seed.</title>
        <authorList>
            <person name="Nnadi N.E."/>
            <person name="Vos R."/>
            <person name="Hasami M.H."/>
            <person name="Devisetty U.K."/>
            <person name="Aguiy J.C."/>
        </authorList>
    </citation>
    <scope>NUCLEOTIDE SEQUENCE [LARGE SCALE GENOMIC DNA]</scope>
    <source>
        <strain evidence="8">JCA_2017</strain>
    </source>
</reference>
<dbReference type="PROSITE" id="PS50863">
    <property type="entry name" value="B3"/>
    <property type="match status" value="2"/>
</dbReference>
<organism evidence="8 9">
    <name type="scientific">Mucuna pruriens</name>
    <name type="common">Velvet bean</name>
    <name type="synonym">Dolichos pruriens</name>
    <dbReference type="NCBI Taxonomy" id="157652"/>
    <lineage>
        <taxon>Eukaryota</taxon>
        <taxon>Viridiplantae</taxon>
        <taxon>Streptophyta</taxon>
        <taxon>Embryophyta</taxon>
        <taxon>Tracheophyta</taxon>
        <taxon>Spermatophyta</taxon>
        <taxon>Magnoliopsida</taxon>
        <taxon>eudicotyledons</taxon>
        <taxon>Gunneridae</taxon>
        <taxon>Pentapetalae</taxon>
        <taxon>rosids</taxon>
        <taxon>fabids</taxon>
        <taxon>Fabales</taxon>
        <taxon>Fabaceae</taxon>
        <taxon>Papilionoideae</taxon>
        <taxon>50 kb inversion clade</taxon>
        <taxon>NPAAA clade</taxon>
        <taxon>indigoferoid/millettioid clade</taxon>
        <taxon>Phaseoleae</taxon>
        <taxon>Mucuna</taxon>
    </lineage>
</organism>
<feature type="compositionally biased region" description="Polar residues" evidence="6">
    <location>
        <begin position="189"/>
        <end position="200"/>
    </location>
</feature>
<comment type="subcellular location">
    <subcellularLocation>
        <location evidence="1">Nucleus</location>
    </subcellularLocation>
</comment>
<dbReference type="PANTHER" id="PTHR31391">
    <property type="entry name" value="B3 DOMAIN-CONTAINING PROTEIN OS11G0197600-RELATED"/>
    <property type="match status" value="1"/>
</dbReference>
<evidence type="ECO:0000313" key="9">
    <source>
        <dbReference type="Proteomes" id="UP000257109"/>
    </source>
</evidence>
<dbReference type="CDD" id="cd10017">
    <property type="entry name" value="B3_DNA"/>
    <property type="match status" value="2"/>
</dbReference>
<feature type="region of interest" description="Disordered" evidence="6">
    <location>
        <begin position="175"/>
        <end position="205"/>
    </location>
</feature>
<protein>
    <submittedName>
        <fullName evidence="8">B3 domain-containing protein</fullName>
    </submittedName>
</protein>
<keyword evidence="5" id="KW-0539">Nucleus</keyword>
<keyword evidence="3" id="KW-0238">DNA-binding</keyword>
<dbReference type="STRING" id="157652.A0A371EXC7"/>
<evidence type="ECO:0000256" key="4">
    <source>
        <dbReference type="ARBA" id="ARBA00023163"/>
    </source>
</evidence>
<dbReference type="Gene3D" id="2.40.330.10">
    <property type="entry name" value="DNA-binding pseudobarrel domain"/>
    <property type="match status" value="2"/>
</dbReference>
<proteinExistence type="predicted"/>
<evidence type="ECO:0000256" key="5">
    <source>
        <dbReference type="ARBA" id="ARBA00023242"/>
    </source>
</evidence>
<feature type="domain" description="TF-B3" evidence="7">
    <location>
        <begin position="317"/>
        <end position="414"/>
    </location>
</feature>
<sequence>MRDLSFHPKCFTLVQANNRERWQMDYHHPNQFFIIIKNTKLLKVPETFLKHLNEDVSGNIAVLIGPSGDQWQVTILKKGNDMYMQNGWPQFLSDNSVMLDEFLLFTYHGGNCFHVQIFCKNGCERPCLIETSQEQAATPSLARTKKSTQRKTFAGSFLHESKKFCQEDLPFSNKGSFSNGRETKKTRQKQASATPSLARTNKSKQRKTCAGSFHLHESKSCQEDLPFINIGSLSNTKKARQKQAATPSLVRTNKSKQRKTYAGSSHIHESTSCQEDLLFSNKGSLSKDFPQPQISIKIESSEAIKLAESFTSRNPHWTHLMTKSNVEDRCILHIATEFARKHIPEAVKEIVLWNSEGKFWEVTVNCFELQSKRYTQFTNGWGRFVRDNKLMRGDTCIFELEDGNHVSVHIFRTR</sequence>
<evidence type="ECO:0000259" key="7">
    <source>
        <dbReference type="PROSITE" id="PS50863"/>
    </source>
</evidence>
<dbReference type="InterPro" id="IPR015300">
    <property type="entry name" value="DNA-bd_pseudobarrel_sf"/>
</dbReference>
<dbReference type="InterPro" id="IPR003340">
    <property type="entry name" value="B3_DNA-bd"/>
</dbReference>
<evidence type="ECO:0000256" key="6">
    <source>
        <dbReference type="SAM" id="MobiDB-lite"/>
    </source>
</evidence>
<keyword evidence="4" id="KW-0804">Transcription</keyword>
<feature type="region of interest" description="Disordered" evidence="6">
    <location>
        <begin position="238"/>
        <end position="266"/>
    </location>
</feature>
<accession>A0A371EXC7</accession>
<keyword evidence="9" id="KW-1185">Reference proteome</keyword>
<gene>
    <name evidence="8" type="ORF">CR513_50034</name>
</gene>
<dbReference type="Pfam" id="PF02362">
    <property type="entry name" value="B3"/>
    <property type="match status" value="2"/>
</dbReference>
<dbReference type="SUPFAM" id="SSF101936">
    <property type="entry name" value="DNA-binding pseudobarrel domain"/>
    <property type="match status" value="2"/>
</dbReference>
<name>A0A371EXC7_MUCPR</name>
<dbReference type="AlphaFoldDB" id="A0A371EXC7"/>
<feature type="compositionally biased region" description="Polar residues" evidence="6">
    <location>
        <begin position="243"/>
        <end position="252"/>
    </location>
</feature>
<dbReference type="PANTHER" id="PTHR31391:SF160">
    <property type="entry name" value="B3 DOMAIN-CONTAINING PROTEIN OS01G0723500-LIKE ISOFORM X1"/>
    <property type="match status" value="1"/>
</dbReference>
<dbReference type="EMBL" id="QJKJ01011602">
    <property type="protein sequence ID" value="RDX70698.1"/>
    <property type="molecule type" value="Genomic_DNA"/>
</dbReference>
<evidence type="ECO:0000256" key="2">
    <source>
        <dbReference type="ARBA" id="ARBA00023015"/>
    </source>
</evidence>
<dbReference type="OrthoDB" id="1666376at2759"/>
<evidence type="ECO:0000313" key="8">
    <source>
        <dbReference type="EMBL" id="RDX70698.1"/>
    </source>
</evidence>
<keyword evidence="2" id="KW-0805">Transcription regulation</keyword>